<feature type="transmembrane region" description="Helical" evidence="1">
    <location>
        <begin position="103"/>
        <end position="119"/>
    </location>
</feature>
<keyword evidence="1" id="KW-1133">Transmembrane helix</keyword>
<dbReference type="InterPro" id="IPR025441">
    <property type="entry name" value="DUF4181"/>
</dbReference>
<dbReference type="Proteomes" id="UP000269301">
    <property type="component" value="Unassembled WGS sequence"/>
</dbReference>
<gene>
    <name evidence="2" type="ORF">D8M06_17790</name>
</gene>
<organism evidence="2 3">
    <name type="scientific">Oceanobacillus halophilus</name>
    <dbReference type="NCBI Taxonomy" id="930130"/>
    <lineage>
        <taxon>Bacteria</taxon>
        <taxon>Bacillati</taxon>
        <taxon>Bacillota</taxon>
        <taxon>Bacilli</taxon>
        <taxon>Bacillales</taxon>
        <taxon>Bacillaceae</taxon>
        <taxon>Oceanobacillus</taxon>
    </lineage>
</organism>
<evidence type="ECO:0000256" key="1">
    <source>
        <dbReference type="SAM" id="Phobius"/>
    </source>
</evidence>
<protein>
    <submittedName>
        <fullName evidence="2">DUF4181 domain-containing protein</fullName>
    </submittedName>
</protein>
<keyword evidence="1" id="KW-0472">Membrane</keyword>
<feature type="transmembrane region" description="Helical" evidence="1">
    <location>
        <begin position="51"/>
        <end position="68"/>
    </location>
</feature>
<evidence type="ECO:0000313" key="3">
    <source>
        <dbReference type="Proteomes" id="UP000269301"/>
    </source>
</evidence>
<sequence>MVIILISYFFGFSIVILGFIGILWFVTFIMNKLLGVNVQKIAETPGKKADLWGQRFFMVLFLCSLPFFELSRLKWYLIIFSSLLLGFQSFLEWKYMKDPKQYITTLVFWGVLLIILFNFDRLKDYFFTF</sequence>
<evidence type="ECO:0000313" key="2">
    <source>
        <dbReference type="EMBL" id="RKQ29347.1"/>
    </source>
</evidence>
<name>A0A494ZU79_9BACI</name>
<dbReference type="RefSeq" id="WP_121205934.1">
    <property type="nucleotide sequence ID" value="NZ_RBZP01000024.1"/>
</dbReference>
<dbReference type="EMBL" id="RBZP01000024">
    <property type="protein sequence ID" value="RKQ29347.1"/>
    <property type="molecule type" value="Genomic_DNA"/>
</dbReference>
<dbReference type="OrthoDB" id="2626526at2"/>
<keyword evidence="3" id="KW-1185">Reference proteome</keyword>
<comment type="caution">
    <text evidence="2">The sequence shown here is derived from an EMBL/GenBank/DDBJ whole genome shotgun (WGS) entry which is preliminary data.</text>
</comment>
<proteinExistence type="predicted"/>
<keyword evidence="1" id="KW-0812">Transmembrane</keyword>
<dbReference type="Pfam" id="PF13789">
    <property type="entry name" value="DUF4181"/>
    <property type="match status" value="1"/>
</dbReference>
<dbReference type="AlphaFoldDB" id="A0A494ZU79"/>
<accession>A0A494ZU79</accession>
<feature type="transmembrane region" description="Helical" evidence="1">
    <location>
        <begin position="74"/>
        <end position="91"/>
    </location>
</feature>
<reference evidence="2 3" key="1">
    <citation type="journal article" date="2016" name="Int. J. Syst. Evol. Microbiol.">
        <title>Oceanobacillus halophilus sp. nov., a novel moderately halophilic bacterium from a hypersaline lake.</title>
        <authorList>
            <person name="Amoozegar M.A."/>
            <person name="Bagheri M."/>
            <person name="Makhdoumi A."/>
            <person name="Nikou M.M."/>
            <person name="Fazeli S.A.S."/>
            <person name="Schumann P."/>
            <person name="Sproer C."/>
            <person name="Sanchez-Porro C."/>
            <person name="Ventosa A."/>
        </authorList>
    </citation>
    <scope>NUCLEOTIDE SEQUENCE [LARGE SCALE GENOMIC DNA]</scope>
    <source>
        <strain evidence="2 3">DSM 23996</strain>
    </source>
</reference>
<feature type="transmembrane region" description="Helical" evidence="1">
    <location>
        <begin position="6"/>
        <end position="30"/>
    </location>
</feature>